<accession>A0A078B3N9</accession>
<feature type="region of interest" description="Disordered" evidence="6">
    <location>
        <begin position="129"/>
        <end position="203"/>
    </location>
</feature>
<feature type="region of interest" description="Disordered" evidence="6">
    <location>
        <begin position="808"/>
        <end position="827"/>
    </location>
</feature>
<feature type="region of interest" description="Disordered" evidence="6">
    <location>
        <begin position="253"/>
        <end position="327"/>
    </location>
</feature>
<feature type="transmembrane region" description="Helical" evidence="7">
    <location>
        <begin position="537"/>
        <end position="558"/>
    </location>
</feature>
<dbReference type="GO" id="GO:0016020">
    <property type="term" value="C:membrane"/>
    <property type="evidence" value="ECO:0007669"/>
    <property type="project" value="UniProtKB-SubCell"/>
</dbReference>
<evidence type="ECO:0000256" key="7">
    <source>
        <dbReference type="SAM" id="Phobius"/>
    </source>
</evidence>
<feature type="region of interest" description="Disordered" evidence="6">
    <location>
        <begin position="1"/>
        <end position="40"/>
    </location>
</feature>
<dbReference type="InParanoid" id="A0A078B3N9"/>
<protein>
    <submittedName>
        <fullName evidence="9">Cation channel family protein</fullName>
    </submittedName>
</protein>
<feature type="compositionally biased region" description="Polar residues" evidence="6">
    <location>
        <begin position="810"/>
        <end position="827"/>
    </location>
</feature>
<keyword evidence="3 7" id="KW-1133">Transmembrane helix</keyword>
<dbReference type="Proteomes" id="UP000039865">
    <property type="component" value="Unassembled WGS sequence"/>
</dbReference>
<feature type="compositionally biased region" description="Basic and acidic residues" evidence="6">
    <location>
        <begin position="287"/>
        <end position="313"/>
    </location>
</feature>
<dbReference type="PANTHER" id="PTHR47823">
    <property type="entry name" value="ION_TRANS DOMAIN-CONTAINING PROTEIN"/>
    <property type="match status" value="1"/>
</dbReference>
<dbReference type="SUPFAM" id="SSF81324">
    <property type="entry name" value="Voltage-gated potassium channels"/>
    <property type="match status" value="1"/>
</dbReference>
<feature type="compositionally biased region" description="Polar residues" evidence="6">
    <location>
        <begin position="261"/>
        <end position="270"/>
    </location>
</feature>
<gene>
    <name evidence="9" type="primary">Contig12969.g13831</name>
    <name evidence="9" type="ORF">STYLEM_16950</name>
</gene>
<feature type="transmembrane region" description="Helical" evidence="7">
    <location>
        <begin position="608"/>
        <end position="626"/>
    </location>
</feature>
<feature type="transmembrane region" description="Helical" evidence="7">
    <location>
        <begin position="416"/>
        <end position="437"/>
    </location>
</feature>
<keyword evidence="10" id="KW-1185">Reference proteome</keyword>
<evidence type="ECO:0000313" key="9">
    <source>
        <dbReference type="EMBL" id="CDW87837.1"/>
    </source>
</evidence>
<evidence type="ECO:0000256" key="3">
    <source>
        <dbReference type="ARBA" id="ARBA00022989"/>
    </source>
</evidence>
<dbReference type="SUPFAM" id="SSF51206">
    <property type="entry name" value="cAMP-binding domain-like"/>
    <property type="match status" value="1"/>
</dbReference>
<feature type="transmembrane region" description="Helical" evidence="7">
    <location>
        <begin position="578"/>
        <end position="596"/>
    </location>
</feature>
<dbReference type="FunFam" id="1.10.287.70:FF:000123">
    <property type="entry name" value="Potassium channel KAT3"/>
    <property type="match status" value="1"/>
</dbReference>
<keyword evidence="2 7" id="KW-0812">Transmembrane</keyword>
<feature type="compositionally biased region" description="Basic and acidic residues" evidence="6">
    <location>
        <begin position="129"/>
        <end position="140"/>
    </location>
</feature>
<name>A0A078B3N9_STYLE</name>
<sequence>MKPIDTSQKSINKNKISTFGTPNSSRIPSRQLTKREGDDGSAKLLRPIFQRSTTMKRMSENIGAQLKKTVLMNQNNNNLIPQGRKILMKLQSSDSHQLQSLNKPKKQEVDHAALIKQIELKRKEINQKKGRELNQEKKSSVLDVNQHTSGIEPHRSGFLTNLKNLSKMEYSSSSSSSSDGAGGKKHKEKKRFENIKGRRGNIIGPNSFLKELIEKQNIKEGISQNSQSSPPSQLQSGGRILKGIKFFNEVEKRKRNETYHSSDSSGTNKQTPRKLLQSDLNTLDNEQSERNKINKDNARRVDGSGSKMDKENLDGTQVKIDSSFQGDNKGDIKSANHTFVSEGNQDGSNIEENRSKLMNFSLLDEQILKKKMPKCVINPTALWKTIWNVIGLFLICFLAITVPYRIPFEDQTPDEWIILDICIDSIFLFDVFLNFFTAYEDENGELIVERRRIVKNYIRTWFFIDLLSSIPITLIQKYSSSDSVDNIKLLKLSRLPRLYRLLRLIKLMRLYKSNKFVEKLFAAVNISVTANRMINSLIMMIFLLHLIGCLWATVASLTDGAYPYTWTVQYEIGDKENMDQYIASVYWAAVTIYTVGYGDITPMNEMEMMACVLILFTGVSLYAYMFSKLSTLFSSVNSSDGNTKTRDEIIHELSLKHRFSQDLLNKIQYFFQQDAIETIKILQDKDQRFYGDYLSKFEPMRIKNGTVFAKEGTQPQEVFFLLKGSESFIAKSDCYILKLEAVIFEQILDEFDDIRDEIEKIVVEREKKRIEDLQVNKFKQEDPKIGLHRLISKINFDEMEKIATKGLERLNSNRSRGSRQNGGLDSQQTLAKQMSIQENILSNRFSARNNLHIDSLKGKPARIGRDNSQQFNTFGNQESLDSGIDINRVAGVFASSPKNSQGVNQSGQLNVPSFAKIQTQSPIIEKYVKESNGSPDFNYNKLLVNQRTLHGNSQSKLNMHLIKIENIKNNIRESLSKEEIDRNKVEERFHETKAQIRMENQLKQLDDIENVEEFGYDSNRVSQQEEFNTQLRSSLIKLQKSTDHQRFKRQATQKDRPVMRSNNGRSPKRSIIELQPELLNIQPVVNHSRNRSSIPTTQHGTVDLNNLVGSNYNLTQDTNAPQSRMNNHADIQMTQDTIDNRPESTNTITSFIMKNIEFQLEPYNPQNDPLLENDIQKLSQHIQSCLSSIKNTRLLIVEYSQLFKTSIDQQGEDANEIIRQHYSQGIKCLESYHSIMNLIEKLINTIDLEAISNKISTIQIKTNESEKRFYFLENRVKMLQEVLTRKIKLLERQRARMLSKKPLVIVKRNPLLDTRDDKHHKFNEKLMGKEPSNM</sequence>
<feature type="domain" description="Ion transport" evidence="8">
    <location>
        <begin position="385"/>
        <end position="638"/>
    </location>
</feature>
<comment type="subcellular location">
    <subcellularLocation>
        <location evidence="1">Membrane</location>
        <topology evidence="1">Multi-pass membrane protein</topology>
    </subcellularLocation>
</comment>
<evidence type="ECO:0000256" key="4">
    <source>
        <dbReference type="ARBA" id="ARBA00023136"/>
    </source>
</evidence>
<keyword evidence="4 7" id="KW-0472">Membrane</keyword>
<evidence type="ECO:0000256" key="6">
    <source>
        <dbReference type="SAM" id="MobiDB-lite"/>
    </source>
</evidence>
<evidence type="ECO:0000256" key="2">
    <source>
        <dbReference type="ARBA" id="ARBA00022692"/>
    </source>
</evidence>
<dbReference type="PANTHER" id="PTHR47823:SF9">
    <property type="entry name" value="CHROMOSOME UNDETERMINED SCAFFOLD_10, WHOLE GENOME SHOTGUN SEQUENCE"/>
    <property type="match status" value="1"/>
</dbReference>
<evidence type="ECO:0000259" key="8">
    <source>
        <dbReference type="Pfam" id="PF00520"/>
    </source>
</evidence>
<feature type="compositionally biased region" description="Polar residues" evidence="6">
    <location>
        <begin position="1"/>
        <end position="31"/>
    </location>
</feature>
<feature type="region of interest" description="Disordered" evidence="6">
    <location>
        <begin position="1040"/>
        <end position="1069"/>
    </location>
</feature>
<evidence type="ECO:0000256" key="1">
    <source>
        <dbReference type="ARBA" id="ARBA00004141"/>
    </source>
</evidence>
<dbReference type="PRINTS" id="PR01463">
    <property type="entry name" value="EAGCHANLFMLY"/>
</dbReference>
<feature type="transmembrane region" description="Helical" evidence="7">
    <location>
        <begin position="381"/>
        <end position="404"/>
    </location>
</feature>
<organism evidence="9 10">
    <name type="scientific">Stylonychia lemnae</name>
    <name type="common">Ciliate</name>
    <dbReference type="NCBI Taxonomy" id="5949"/>
    <lineage>
        <taxon>Eukaryota</taxon>
        <taxon>Sar</taxon>
        <taxon>Alveolata</taxon>
        <taxon>Ciliophora</taxon>
        <taxon>Intramacronucleata</taxon>
        <taxon>Spirotrichea</taxon>
        <taxon>Stichotrichia</taxon>
        <taxon>Sporadotrichida</taxon>
        <taxon>Oxytrichidae</taxon>
        <taxon>Stylonychinae</taxon>
        <taxon>Stylonychia</taxon>
    </lineage>
</organism>
<keyword evidence="5" id="KW-0175">Coiled coil</keyword>
<dbReference type="InterPro" id="IPR003938">
    <property type="entry name" value="K_chnl_volt-dep_EAG/ELK/ERG"/>
</dbReference>
<dbReference type="Gene3D" id="1.10.287.70">
    <property type="match status" value="1"/>
</dbReference>
<dbReference type="GO" id="GO:0005249">
    <property type="term" value="F:voltage-gated potassium channel activity"/>
    <property type="evidence" value="ECO:0007669"/>
    <property type="project" value="InterPro"/>
</dbReference>
<dbReference type="EMBL" id="CCKQ01015980">
    <property type="protein sequence ID" value="CDW87837.1"/>
    <property type="molecule type" value="Genomic_DNA"/>
</dbReference>
<dbReference type="Pfam" id="PF00520">
    <property type="entry name" value="Ion_trans"/>
    <property type="match status" value="1"/>
</dbReference>
<dbReference type="InterPro" id="IPR005821">
    <property type="entry name" value="Ion_trans_dom"/>
</dbReference>
<evidence type="ECO:0000256" key="5">
    <source>
        <dbReference type="SAM" id="Coils"/>
    </source>
</evidence>
<dbReference type="OrthoDB" id="297496at2759"/>
<reference evidence="9 10" key="1">
    <citation type="submission" date="2014-06" db="EMBL/GenBank/DDBJ databases">
        <authorList>
            <person name="Swart Estienne"/>
        </authorList>
    </citation>
    <scope>NUCLEOTIDE SEQUENCE [LARGE SCALE GENOMIC DNA]</scope>
    <source>
        <strain evidence="9 10">130c</strain>
    </source>
</reference>
<proteinExistence type="predicted"/>
<evidence type="ECO:0000313" key="10">
    <source>
        <dbReference type="Proteomes" id="UP000039865"/>
    </source>
</evidence>
<feature type="coiled-coil region" evidence="5">
    <location>
        <begin position="968"/>
        <end position="995"/>
    </location>
</feature>
<dbReference type="InterPro" id="IPR018490">
    <property type="entry name" value="cNMP-bd_dom_sf"/>
</dbReference>